<evidence type="ECO:0000256" key="2">
    <source>
        <dbReference type="ARBA" id="ARBA00023015"/>
    </source>
</evidence>
<dbReference type="PANTHER" id="PTHR30579">
    <property type="entry name" value="TRANSCRIPTIONAL REGULATOR"/>
    <property type="match status" value="1"/>
</dbReference>
<dbReference type="Pfam" id="PF03466">
    <property type="entry name" value="LysR_substrate"/>
    <property type="match status" value="1"/>
</dbReference>
<keyword evidence="3" id="KW-0238">DNA-binding</keyword>
<name>A0ABV7TEG0_9RHOB</name>
<dbReference type="InterPro" id="IPR050176">
    <property type="entry name" value="LTTR"/>
</dbReference>
<dbReference type="InterPro" id="IPR000847">
    <property type="entry name" value="LysR_HTH_N"/>
</dbReference>
<evidence type="ECO:0000313" key="6">
    <source>
        <dbReference type="EMBL" id="MFC3613620.1"/>
    </source>
</evidence>
<protein>
    <submittedName>
        <fullName evidence="6">LysR family transcriptional regulator</fullName>
    </submittedName>
</protein>
<feature type="domain" description="HTH lysR-type" evidence="5">
    <location>
        <begin position="9"/>
        <end position="66"/>
    </location>
</feature>
<dbReference type="PRINTS" id="PR00039">
    <property type="entry name" value="HTHLYSR"/>
</dbReference>
<dbReference type="SUPFAM" id="SSF53850">
    <property type="entry name" value="Periplasmic binding protein-like II"/>
    <property type="match status" value="1"/>
</dbReference>
<dbReference type="CDD" id="cd05466">
    <property type="entry name" value="PBP2_LTTR_substrate"/>
    <property type="match status" value="1"/>
</dbReference>
<keyword evidence="2" id="KW-0805">Transcription regulation</keyword>
<dbReference type="InterPro" id="IPR036388">
    <property type="entry name" value="WH-like_DNA-bd_sf"/>
</dbReference>
<evidence type="ECO:0000256" key="4">
    <source>
        <dbReference type="ARBA" id="ARBA00023163"/>
    </source>
</evidence>
<gene>
    <name evidence="6" type="ORF">ACFORG_07590</name>
</gene>
<evidence type="ECO:0000313" key="7">
    <source>
        <dbReference type="Proteomes" id="UP001595629"/>
    </source>
</evidence>
<dbReference type="Gene3D" id="1.10.10.10">
    <property type="entry name" value="Winged helix-like DNA-binding domain superfamily/Winged helix DNA-binding domain"/>
    <property type="match status" value="1"/>
</dbReference>
<comment type="caution">
    <text evidence="6">The sequence shown here is derived from an EMBL/GenBank/DDBJ whole genome shotgun (WGS) entry which is preliminary data.</text>
</comment>
<keyword evidence="4" id="KW-0804">Transcription</keyword>
<reference evidence="7" key="1">
    <citation type="journal article" date="2019" name="Int. J. Syst. Evol. Microbiol.">
        <title>The Global Catalogue of Microorganisms (GCM) 10K type strain sequencing project: providing services to taxonomists for standard genome sequencing and annotation.</title>
        <authorList>
            <consortium name="The Broad Institute Genomics Platform"/>
            <consortium name="The Broad Institute Genome Sequencing Center for Infectious Disease"/>
            <person name="Wu L."/>
            <person name="Ma J."/>
        </authorList>
    </citation>
    <scope>NUCLEOTIDE SEQUENCE [LARGE SCALE GENOMIC DNA]</scope>
    <source>
        <strain evidence="7">KCTC 42911</strain>
    </source>
</reference>
<dbReference type="PANTHER" id="PTHR30579:SF7">
    <property type="entry name" value="HTH-TYPE TRANSCRIPTIONAL REGULATOR LRHA-RELATED"/>
    <property type="match status" value="1"/>
</dbReference>
<sequence length="295" mass="32471">MSDKLVQRLDIDALRALGAIEEQGGVTRAAAHLGLSQSAVSHKIRRLEVNLDCALLTRRPGGPLFTDAGRDLLGYARRILDMHDEALRALSRTPVQGKISLGLTEDTTCSDLSRILGRFARLHPGVTVRTRVLQSLVLQDRLAAGELDLAIMQIFDHEVRPHDITLFQERLFWVKSPDMPLAAGGPVPFLSFDDNCFYRRWAMDVAQEDGTTFATVLDCASAAGIVSGVRSGLGVAVLNERHVTPDMEVVEGRFAEPPGVTYVARRARKMRNPAIDTLIDEIKREVAGERSLRIA</sequence>
<comment type="similarity">
    <text evidence="1">Belongs to the LysR transcriptional regulatory family.</text>
</comment>
<evidence type="ECO:0000256" key="3">
    <source>
        <dbReference type="ARBA" id="ARBA00023125"/>
    </source>
</evidence>
<dbReference type="SUPFAM" id="SSF46785">
    <property type="entry name" value="Winged helix' DNA-binding domain"/>
    <property type="match status" value="1"/>
</dbReference>
<evidence type="ECO:0000256" key="1">
    <source>
        <dbReference type="ARBA" id="ARBA00009437"/>
    </source>
</evidence>
<evidence type="ECO:0000259" key="5">
    <source>
        <dbReference type="PROSITE" id="PS50931"/>
    </source>
</evidence>
<proteinExistence type="inferred from homology"/>
<dbReference type="PROSITE" id="PS50931">
    <property type="entry name" value="HTH_LYSR"/>
    <property type="match status" value="1"/>
</dbReference>
<organism evidence="6 7">
    <name type="scientific">Lutimaribacter marinistellae</name>
    <dbReference type="NCBI Taxonomy" id="1820329"/>
    <lineage>
        <taxon>Bacteria</taxon>
        <taxon>Pseudomonadati</taxon>
        <taxon>Pseudomonadota</taxon>
        <taxon>Alphaproteobacteria</taxon>
        <taxon>Rhodobacterales</taxon>
        <taxon>Roseobacteraceae</taxon>
        <taxon>Lutimaribacter</taxon>
    </lineage>
</organism>
<keyword evidence="7" id="KW-1185">Reference proteome</keyword>
<dbReference type="RefSeq" id="WP_386734806.1">
    <property type="nucleotide sequence ID" value="NZ_JBHRXI010000006.1"/>
</dbReference>
<dbReference type="Pfam" id="PF00126">
    <property type="entry name" value="HTH_1"/>
    <property type="match status" value="1"/>
</dbReference>
<dbReference type="EMBL" id="JBHRXI010000006">
    <property type="protein sequence ID" value="MFC3613620.1"/>
    <property type="molecule type" value="Genomic_DNA"/>
</dbReference>
<dbReference type="InterPro" id="IPR005119">
    <property type="entry name" value="LysR_subst-bd"/>
</dbReference>
<accession>A0ABV7TEG0</accession>
<dbReference type="InterPro" id="IPR036390">
    <property type="entry name" value="WH_DNA-bd_sf"/>
</dbReference>
<dbReference type="Proteomes" id="UP001595629">
    <property type="component" value="Unassembled WGS sequence"/>
</dbReference>
<dbReference type="Gene3D" id="3.40.190.10">
    <property type="entry name" value="Periplasmic binding protein-like II"/>
    <property type="match status" value="2"/>
</dbReference>